<protein>
    <submittedName>
        <fullName evidence="1">Uncharacterized protein</fullName>
    </submittedName>
</protein>
<organism evidence="1 2">
    <name type="scientific">Pleurodeles waltl</name>
    <name type="common">Iberian ribbed newt</name>
    <dbReference type="NCBI Taxonomy" id="8319"/>
    <lineage>
        <taxon>Eukaryota</taxon>
        <taxon>Metazoa</taxon>
        <taxon>Chordata</taxon>
        <taxon>Craniata</taxon>
        <taxon>Vertebrata</taxon>
        <taxon>Euteleostomi</taxon>
        <taxon>Amphibia</taxon>
        <taxon>Batrachia</taxon>
        <taxon>Caudata</taxon>
        <taxon>Salamandroidea</taxon>
        <taxon>Salamandridae</taxon>
        <taxon>Pleurodelinae</taxon>
        <taxon>Pleurodeles</taxon>
    </lineage>
</organism>
<gene>
    <name evidence="1" type="ORF">NDU88_005980</name>
</gene>
<dbReference type="Proteomes" id="UP001066276">
    <property type="component" value="Chromosome 4_1"/>
</dbReference>
<sequence length="150" mass="16673">MTWRPEIKVTCTSRQSRLVSVLLPGGKGEAAYRRSKVRCVEAQGCWCRWEMWFPAVYRGAASVLDAGLAGSLGKETDDVPADFPAIRFCTNHDRTKQEFPKTKGRLPTPDLLALLRVPGGDPSIIETKKPPMCFMFGEQKKDTHGMTMGV</sequence>
<name>A0AAV7TC03_PLEWA</name>
<feature type="non-terminal residue" evidence="1">
    <location>
        <position position="150"/>
    </location>
</feature>
<evidence type="ECO:0000313" key="2">
    <source>
        <dbReference type="Proteomes" id="UP001066276"/>
    </source>
</evidence>
<dbReference type="AlphaFoldDB" id="A0AAV7TC03"/>
<dbReference type="EMBL" id="JANPWB010000007">
    <property type="protein sequence ID" value="KAJ1174157.1"/>
    <property type="molecule type" value="Genomic_DNA"/>
</dbReference>
<accession>A0AAV7TC03</accession>
<reference evidence="1" key="1">
    <citation type="journal article" date="2022" name="bioRxiv">
        <title>Sequencing and chromosome-scale assembly of the giantPleurodeles waltlgenome.</title>
        <authorList>
            <person name="Brown T."/>
            <person name="Elewa A."/>
            <person name="Iarovenko S."/>
            <person name="Subramanian E."/>
            <person name="Araus A.J."/>
            <person name="Petzold A."/>
            <person name="Susuki M."/>
            <person name="Suzuki K.-i.T."/>
            <person name="Hayashi T."/>
            <person name="Toyoda A."/>
            <person name="Oliveira C."/>
            <person name="Osipova E."/>
            <person name="Leigh N.D."/>
            <person name="Simon A."/>
            <person name="Yun M.H."/>
        </authorList>
    </citation>
    <scope>NUCLEOTIDE SEQUENCE</scope>
    <source>
        <strain evidence="1">20211129_DDA</strain>
        <tissue evidence="1">Liver</tissue>
    </source>
</reference>
<proteinExistence type="predicted"/>
<comment type="caution">
    <text evidence="1">The sequence shown here is derived from an EMBL/GenBank/DDBJ whole genome shotgun (WGS) entry which is preliminary data.</text>
</comment>
<keyword evidence="2" id="KW-1185">Reference proteome</keyword>
<evidence type="ECO:0000313" key="1">
    <source>
        <dbReference type="EMBL" id="KAJ1174157.1"/>
    </source>
</evidence>